<evidence type="ECO:0000313" key="3">
    <source>
        <dbReference type="Proteomes" id="UP000324222"/>
    </source>
</evidence>
<organism evidence="2 3">
    <name type="scientific">Portunus trituberculatus</name>
    <name type="common">Swimming crab</name>
    <name type="synonym">Neptunus trituberculatus</name>
    <dbReference type="NCBI Taxonomy" id="210409"/>
    <lineage>
        <taxon>Eukaryota</taxon>
        <taxon>Metazoa</taxon>
        <taxon>Ecdysozoa</taxon>
        <taxon>Arthropoda</taxon>
        <taxon>Crustacea</taxon>
        <taxon>Multicrustacea</taxon>
        <taxon>Malacostraca</taxon>
        <taxon>Eumalacostraca</taxon>
        <taxon>Eucarida</taxon>
        <taxon>Decapoda</taxon>
        <taxon>Pleocyemata</taxon>
        <taxon>Brachyura</taxon>
        <taxon>Eubrachyura</taxon>
        <taxon>Portunoidea</taxon>
        <taxon>Portunidae</taxon>
        <taxon>Portuninae</taxon>
        <taxon>Portunus</taxon>
    </lineage>
</organism>
<feature type="compositionally biased region" description="Basic residues" evidence="1">
    <location>
        <begin position="8"/>
        <end position="18"/>
    </location>
</feature>
<feature type="compositionally biased region" description="Polar residues" evidence="1">
    <location>
        <begin position="19"/>
        <end position="29"/>
    </location>
</feature>
<gene>
    <name evidence="2" type="ORF">E2C01_011226</name>
</gene>
<comment type="caution">
    <text evidence="2">The sequence shown here is derived from an EMBL/GenBank/DDBJ whole genome shotgun (WGS) entry which is preliminary data.</text>
</comment>
<keyword evidence="3" id="KW-1185">Reference proteome</keyword>
<reference evidence="2 3" key="1">
    <citation type="submission" date="2019-05" db="EMBL/GenBank/DDBJ databases">
        <title>Another draft genome of Portunus trituberculatus and its Hox gene families provides insights of decapod evolution.</title>
        <authorList>
            <person name="Jeong J.-H."/>
            <person name="Song I."/>
            <person name="Kim S."/>
            <person name="Choi T."/>
            <person name="Kim D."/>
            <person name="Ryu S."/>
            <person name="Kim W."/>
        </authorList>
    </citation>
    <scope>NUCLEOTIDE SEQUENCE [LARGE SCALE GENOMIC DNA]</scope>
    <source>
        <tissue evidence="2">Muscle</tissue>
    </source>
</reference>
<dbReference type="Proteomes" id="UP000324222">
    <property type="component" value="Unassembled WGS sequence"/>
</dbReference>
<accession>A0A5B7DAR4</accession>
<evidence type="ECO:0000313" key="2">
    <source>
        <dbReference type="EMBL" id="MPC18347.1"/>
    </source>
</evidence>
<dbReference type="AlphaFoldDB" id="A0A5B7DAR4"/>
<dbReference type="EMBL" id="VSRR010000671">
    <property type="protein sequence ID" value="MPC18347.1"/>
    <property type="molecule type" value="Genomic_DNA"/>
</dbReference>
<proteinExistence type="predicted"/>
<evidence type="ECO:0000256" key="1">
    <source>
        <dbReference type="SAM" id="MobiDB-lite"/>
    </source>
</evidence>
<name>A0A5B7DAR4_PORTR</name>
<feature type="region of interest" description="Disordered" evidence="1">
    <location>
        <begin position="1"/>
        <end position="32"/>
    </location>
</feature>
<protein>
    <submittedName>
        <fullName evidence="2">Uncharacterized protein</fullName>
    </submittedName>
</protein>
<sequence length="62" mass="6791">MDEDDRSKARRGERHQHGTAHQFTTSSPGQPVLRAVEGGKLYAPSLVSAATLPAWERHEPVA</sequence>